<evidence type="ECO:0000313" key="4">
    <source>
        <dbReference type="Proteomes" id="UP000289152"/>
    </source>
</evidence>
<feature type="compositionally biased region" description="Low complexity" evidence="1">
    <location>
        <begin position="34"/>
        <end position="57"/>
    </location>
</feature>
<protein>
    <recommendedName>
        <fullName evidence="2">Ubiquitin-like domain-containing protein</fullName>
    </recommendedName>
</protein>
<feature type="compositionally biased region" description="Basic and acidic residues" evidence="1">
    <location>
        <begin position="133"/>
        <end position="148"/>
    </location>
</feature>
<dbReference type="Proteomes" id="UP000289152">
    <property type="component" value="Unassembled WGS sequence"/>
</dbReference>
<name>A0A4Q1B946_TREME</name>
<dbReference type="AlphaFoldDB" id="A0A4Q1B946"/>
<gene>
    <name evidence="3" type="ORF">M231_07535</name>
</gene>
<dbReference type="Gene3D" id="3.10.20.90">
    <property type="entry name" value="Phosphatidylinositol 3-kinase Catalytic Subunit, Chain A, domain 1"/>
    <property type="match status" value="1"/>
</dbReference>
<keyword evidence="4" id="KW-1185">Reference proteome</keyword>
<feature type="region of interest" description="Disordered" evidence="1">
    <location>
        <begin position="32"/>
        <end position="153"/>
    </location>
</feature>
<dbReference type="InterPro" id="IPR000626">
    <property type="entry name" value="Ubiquitin-like_dom"/>
</dbReference>
<accession>A0A4Q1B946</accession>
<feature type="domain" description="Ubiquitin-like" evidence="2">
    <location>
        <begin position="159"/>
        <end position="223"/>
    </location>
</feature>
<dbReference type="OrthoDB" id="1043111at2759"/>
<reference evidence="3 4" key="1">
    <citation type="submission" date="2016-06" db="EMBL/GenBank/DDBJ databases">
        <title>Evolution of pathogenesis and genome organization in the Tremellales.</title>
        <authorList>
            <person name="Cuomo C."/>
            <person name="Litvintseva A."/>
            <person name="Heitman J."/>
            <person name="Chen Y."/>
            <person name="Sun S."/>
            <person name="Springer D."/>
            <person name="Dromer F."/>
            <person name="Young S."/>
            <person name="Zeng Q."/>
            <person name="Chapman S."/>
            <person name="Gujja S."/>
            <person name="Saif S."/>
            <person name="Birren B."/>
        </authorList>
    </citation>
    <scope>NUCLEOTIDE SEQUENCE [LARGE SCALE GENOMIC DNA]</scope>
    <source>
        <strain evidence="3 4">ATCC 28783</strain>
    </source>
</reference>
<dbReference type="InterPro" id="IPR029071">
    <property type="entry name" value="Ubiquitin-like_domsf"/>
</dbReference>
<dbReference type="STRING" id="5217.A0A4Q1B946"/>
<dbReference type="VEuPathDB" id="FungiDB:TREMEDRAFT_28173"/>
<evidence type="ECO:0000313" key="3">
    <source>
        <dbReference type="EMBL" id="RXK35202.1"/>
    </source>
</evidence>
<sequence length="249" mass="27987">MEGHDENVNEGISSSNIIREIMNSHPLEITSTYEETSSNDIISSSSSSPPNMTNSEPIIPSGSHEPTSMVKVERAVSTRPTTSRISPEETTMKIGGQSERVDERISTGTHDEKNMELKKDKNQREISSSSLQETDHMKNDSVGSKEIKQTPQQPSKPMIHLRVLIISGQSHLFTFEPTFTVGRVKELIWSMWPSEWVSPAQPPSPSFMRILFAGRILEDDSTLICEFFIIIIFAFAFPPQHQTCFYIVS</sequence>
<dbReference type="SUPFAM" id="SSF54236">
    <property type="entry name" value="Ubiquitin-like"/>
    <property type="match status" value="1"/>
</dbReference>
<proteinExistence type="predicted"/>
<dbReference type="PROSITE" id="PS50053">
    <property type="entry name" value="UBIQUITIN_2"/>
    <property type="match status" value="1"/>
</dbReference>
<dbReference type="Pfam" id="PF13881">
    <property type="entry name" value="Rad60-SLD_2"/>
    <property type="match status" value="1"/>
</dbReference>
<dbReference type="InParanoid" id="A0A4Q1B946"/>
<evidence type="ECO:0000256" key="1">
    <source>
        <dbReference type="SAM" id="MobiDB-lite"/>
    </source>
</evidence>
<feature type="compositionally biased region" description="Basic and acidic residues" evidence="1">
    <location>
        <begin position="99"/>
        <end position="124"/>
    </location>
</feature>
<comment type="caution">
    <text evidence="3">The sequence shown here is derived from an EMBL/GenBank/DDBJ whole genome shotgun (WGS) entry which is preliminary data.</text>
</comment>
<evidence type="ECO:0000259" key="2">
    <source>
        <dbReference type="PROSITE" id="PS50053"/>
    </source>
</evidence>
<dbReference type="InterPro" id="IPR039540">
    <property type="entry name" value="UBL3-like_ubiquitin_dom"/>
</dbReference>
<organism evidence="3 4">
    <name type="scientific">Tremella mesenterica</name>
    <name type="common">Jelly fungus</name>
    <dbReference type="NCBI Taxonomy" id="5217"/>
    <lineage>
        <taxon>Eukaryota</taxon>
        <taxon>Fungi</taxon>
        <taxon>Dikarya</taxon>
        <taxon>Basidiomycota</taxon>
        <taxon>Agaricomycotina</taxon>
        <taxon>Tremellomycetes</taxon>
        <taxon>Tremellales</taxon>
        <taxon>Tremellaceae</taxon>
        <taxon>Tremella</taxon>
    </lineage>
</organism>
<dbReference type="EMBL" id="SDIL01000152">
    <property type="protein sequence ID" value="RXK35202.1"/>
    <property type="molecule type" value="Genomic_DNA"/>
</dbReference>